<dbReference type="InterPro" id="IPR021109">
    <property type="entry name" value="Peptidase_aspartic_dom_sf"/>
</dbReference>
<keyword evidence="8" id="KW-1185">Reference proteome</keyword>
<dbReference type="PROSITE" id="PS51767">
    <property type="entry name" value="PEPTIDASE_A1"/>
    <property type="match status" value="1"/>
</dbReference>
<dbReference type="FunFam" id="2.40.70.10:FF:000024">
    <property type="entry name" value="Endothiapepsin"/>
    <property type="match status" value="1"/>
</dbReference>
<dbReference type="SUPFAM" id="SSF50630">
    <property type="entry name" value="Acid proteases"/>
    <property type="match status" value="1"/>
</dbReference>
<dbReference type="InterPro" id="IPR034163">
    <property type="entry name" value="Aspergillopepsin-like_cat_dom"/>
</dbReference>
<keyword evidence="5" id="KW-0732">Signal</keyword>
<dbReference type="PRINTS" id="PR00792">
    <property type="entry name" value="PEPSIN"/>
</dbReference>
<dbReference type="PANTHER" id="PTHR47966:SF2">
    <property type="entry name" value="ASPERGILLOPEPSIN-1-RELATED"/>
    <property type="match status" value="1"/>
</dbReference>
<dbReference type="HOGENOM" id="CLU_013253_0_1_1"/>
<evidence type="ECO:0000313" key="7">
    <source>
        <dbReference type="EMBL" id="KIN07991.1"/>
    </source>
</evidence>
<proteinExistence type="inferred from homology"/>
<feature type="signal peptide" evidence="5">
    <location>
        <begin position="1"/>
        <end position="16"/>
    </location>
</feature>
<evidence type="ECO:0000256" key="2">
    <source>
        <dbReference type="ARBA" id="ARBA00022670"/>
    </source>
</evidence>
<dbReference type="InterPro" id="IPR001461">
    <property type="entry name" value="Aspartic_peptidase_A1"/>
</dbReference>
<reference evidence="7 8" key="1">
    <citation type="submission" date="2014-04" db="EMBL/GenBank/DDBJ databases">
        <authorList>
            <consortium name="DOE Joint Genome Institute"/>
            <person name="Kuo A."/>
            <person name="Martino E."/>
            <person name="Perotto S."/>
            <person name="Kohler A."/>
            <person name="Nagy L.G."/>
            <person name="Floudas D."/>
            <person name="Copeland A."/>
            <person name="Barry K.W."/>
            <person name="Cichocki N."/>
            <person name="Veneault-Fourrey C."/>
            <person name="LaButti K."/>
            <person name="Lindquist E.A."/>
            <person name="Lipzen A."/>
            <person name="Lundell T."/>
            <person name="Morin E."/>
            <person name="Murat C."/>
            <person name="Sun H."/>
            <person name="Tunlid A."/>
            <person name="Henrissat B."/>
            <person name="Grigoriev I.V."/>
            <person name="Hibbett D.S."/>
            <person name="Martin F."/>
            <person name="Nordberg H.P."/>
            <person name="Cantor M.N."/>
            <person name="Hua S.X."/>
        </authorList>
    </citation>
    <scope>NUCLEOTIDE SEQUENCE [LARGE SCALE GENOMIC DNA]</scope>
    <source>
        <strain evidence="7 8">Zn</strain>
    </source>
</reference>
<dbReference type="AlphaFoldDB" id="A0A0C3HIF6"/>
<dbReference type="Proteomes" id="UP000054321">
    <property type="component" value="Unassembled WGS sequence"/>
</dbReference>
<feature type="domain" description="Peptidase A1" evidence="6">
    <location>
        <begin position="91"/>
        <end position="397"/>
    </location>
</feature>
<dbReference type="OrthoDB" id="2747330at2759"/>
<dbReference type="GO" id="GO:0004190">
    <property type="term" value="F:aspartic-type endopeptidase activity"/>
    <property type="evidence" value="ECO:0007669"/>
    <property type="project" value="UniProtKB-KW"/>
</dbReference>
<dbReference type="EMBL" id="KN832870">
    <property type="protein sequence ID" value="KIN07991.1"/>
    <property type="molecule type" value="Genomic_DNA"/>
</dbReference>
<organism evidence="7 8">
    <name type="scientific">Oidiodendron maius (strain Zn)</name>
    <dbReference type="NCBI Taxonomy" id="913774"/>
    <lineage>
        <taxon>Eukaryota</taxon>
        <taxon>Fungi</taxon>
        <taxon>Dikarya</taxon>
        <taxon>Ascomycota</taxon>
        <taxon>Pezizomycotina</taxon>
        <taxon>Leotiomycetes</taxon>
        <taxon>Leotiomycetes incertae sedis</taxon>
        <taxon>Myxotrichaceae</taxon>
        <taxon>Oidiodendron</taxon>
    </lineage>
</organism>
<keyword evidence="4" id="KW-0378">Hydrolase</keyword>
<reference evidence="8" key="2">
    <citation type="submission" date="2015-01" db="EMBL/GenBank/DDBJ databases">
        <title>Evolutionary Origins and Diversification of the Mycorrhizal Mutualists.</title>
        <authorList>
            <consortium name="DOE Joint Genome Institute"/>
            <consortium name="Mycorrhizal Genomics Consortium"/>
            <person name="Kohler A."/>
            <person name="Kuo A."/>
            <person name="Nagy L.G."/>
            <person name="Floudas D."/>
            <person name="Copeland A."/>
            <person name="Barry K.W."/>
            <person name="Cichocki N."/>
            <person name="Veneault-Fourrey C."/>
            <person name="LaButti K."/>
            <person name="Lindquist E.A."/>
            <person name="Lipzen A."/>
            <person name="Lundell T."/>
            <person name="Morin E."/>
            <person name="Murat C."/>
            <person name="Riley R."/>
            <person name="Ohm R."/>
            <person name="Sun H."/>
            <person name="Tunlid A."/>
            <person name="Henrissat B."/>
            <person name="Grigoriev I.V."/>
            <person name="Hibbett D.S."/>
            <person name="Martin F."/>
        </authorList>
    </citation>
    <scope>NUCLEOTIDE SEQUENCE [LARGE SCALE GENOMIC DNA]</scope>
    <source>
        <strain evidence="8">Zn</strain>
    </source>
</reference>
<dbReference type="Pfam" id="PF00026">
    <property type="entry name" value="Asp"/>
    <property type="match status" value="1"/>
</dbReference>
<dbReference type="InParanoid" id="A0A0C3HIF6"/>
<evidence type="ECO:0000313" key="8">
    <source>
        <dbReference type="Proteomes" id="UP000054321"/>
    </source>
</evidence>
<feature type="chain" id="PRO_5002165403" description="Peptidase A1 domain-containing protein" evidence="5">
    <location>
        <begin position="17"/>
        <end position="404"/>
    </location>
</feature>
<dbReference type="FunFam" id="2.40.70.10:FF:000026">
    <property type="entry name" value="Endothiapepsin"/>
    <property type="match status" value="1"/>
</dbReference>
<evidence type="ECO:0000256" key="5">
    <source>
        <dbReference type="SAM" id="SignalP"/>
    </source>
</evidence>
<sequence length="404" mass="41734">MISLTTVLALAVAAQAAPTAEKRAASAFSIPAVHNTQHVRNGTAAMLKAYKKYGLKPTQQFSDSFINEITASRKRQDGSATASPDPNNVEYLVPVSIGGETLNLDFDSGSADLWVFSTLLSSSDQQGHNIYDSSKSSTFQDQSSSTWSIQYADGSGASGTCGTDDVTVGGTSVQGQVIELANQVSSSFVSGAGDGLLGLAFSSINTVQPQPAQTFFDNAQSSLDKPLFAAYLPKDTDGAYDFGATDSSKFTGSLVYTDVDSSNGFWEYPSTSFKVGSTSGSMSGFTGITDTGTTLVLMSDTAVSAYYKQVSSASNSQTDGGYVFDCSETLPDISFAIGDNTATIPGSLINFSSASASGTCFGGVQSVGSGSQNIYGDVFLNANYGVFDASGPSFGFATSTGPTS</sequence>
<accession>A0A0C3HIF6</accession>
<dbReference type="Gene3D" id="2.40.70.10">
    <property type="entry name" value="Acid Proteases"/>
    <property type="match status" value="2"/>
</dbReference>
<evidence type="ECO:0000256" key="4">
    <source>
        <dbReference type="ARBA" id="ARBA00022801"/>
    </source>
</evidence>
<dbReference type="STRING" id="913774.A0A0C3HIF6"/>
<name>A0A0C3HIF6_OIDMZ</name>
<evidence type="ECO:0000256" key="3">
    <source>
        <dbReference type="ARBA" id="ARBA00022750"/>
    </source>
</evidence>
<dbReference type="CDD" id="cd06097">
    <property type="entry name" value="Aspergillopepsin_like"/>
    <property type="match status" value="1"/>
</dbReference>
<dbReference type="InterPro" id="IPR033121">
    <property type="entry name" value="PEPTIDASE_A1"/>
</dbReference>
<dbReference type="GO" id="GO:0006508">
    <property type="term" value="P:proteolysis"/>
    <property type="evidence" value="ECO:0007669"/>
    <property type="project" value="UniProtKB-KW"/>
</dbReference>
<comment type="similarity">
    <text evidence="1">Belongs to the peptidase A1 family.</text>
</comment>
<keyword evidence="2" id="KW-0645">Protease</keyword>
<dbReference type="PANTHER" id="PTHR47966">
    <property type="entry name" value="BETA-SITE APP-CLEAVING ENZYME, ISOFORM A-RELATED"/>
    <property type="match status" value="1"/>
</dbReference>
<evidence type="ECO:0000259" key="6">
    <source>
        <dbReference type="PROSITE" id="PS51767"/>
    </source>
</evidence>
<evidence type="ECO:0000256" key="1">
    <source>
        <dbReference type="ARBA" id="ARBA00007447"/>
    </source>
</evidence>
<keyword evidence="3" id="KW-0064">Aspartyl protease</keyword>
<protein>
    <recommendedName>
        <fullName evidence="6">Peptidase A1 domain-containing protein</fullName>
    </recommendedName>
</protein>
<gene>
    <name evidence="7" type="ORF">OIDMADRAFT_111469</name>
</gene>